<feature type="region of interest" description="Disordered" evidence="1">
    <location>
        <begin position="760"/>
        <end position="782"/>
    </location>
</feature>
<dbReference type="InterPro" id="IPR006145">
    <property type="entry name" value="PsdUridine_synth_RsuA/RluA"/>
</dbReference>
<comment type="caution">
    <text evidence="3">The sequence shown here is derived from an EMBL/GenBank/DDBJ whole genome shotgun (WGS) entry which is preliminary data.</text>
</comment>
<dbReference type="PANTHER" id="PTHR21600">
    <property type="entry name" value="MITOCHONDRIAL RNA PSEUDOURIDINE SYNTHASE"/>
    <property type="match status" value="1"/>
</dbReference>
<evidence type="ECO:0000256" key="1">
    <source>
        <dbReference type="SAM" id="MobiDB-lite"/>
    </source>
</evidence>
<feature type="domain" description="Pseudouridine synthase RsuA/RluA-like" evidence="2">
    <location>
        <begin position="304"/>
        <end position="489"/>
    </location>
</feature>
<keyword evidence="4" id="KW-1185">Reference proteome</keyword>
<dbReference type="InterPro" id="IPR050188">
    <property type="entry name" value="RluA_PseudoU_synthase"/>
</dbReference>
<dbReference type="Pfam" id="PF00849">
    <property type="entry name" value="PseudoU_synth_2"/>
    <property type="match status" value="1"/>
</dbReference>
<organism evidence="3 4">
    <name type="scientific">Volvox africanus</name>
    <dbReference type="NCBI Taxonomy" id="51714"/>
    <lineage>
        <taxon>Eukaryota</taxon>
        <taxon>Viridiplantae</taxon>
        <taxon>Chlorophyta</taxon>
        <taxon>core chlorophytes</taxon>
        <taxon>Chlorophyceae</taxon>
        <taxon>CS clade</taxon>
        <taxon>Chlamydomonadales</taxon>
        <taxon>Volvocaceae</taxon>
        <taxon>Volvox</taxon>
    </lineage>
</organism>
<sequence length="782" mass="82104">MRLRSHVNCSRLSWTALQSALAAREHLFRRTIGYFVAGPRAAVPTAVVQTMTEPPASTLAAADQPPAVSTSDPVGLELPPLCAPVDSLPPDAGVSTASNVFPVERGPSTLRCGEQQHLDQGLMQSCSTSVESLTRIGGGQLFQGPQQGQQQSFLPAELPAETVIEDANSAPRPEDYVFVEGLRLVKPYYFDFKCFVKKRQDGKPLMQLMAEEFPMLSEEYYRRAVATGRLRVEASSSFPNLGMGAGGARVGKGRGGNRGTTGGGAAWNPERPLRAGMCVRHFIHRHEPPVLAGEMQVLGITDDFVAVNKLACLPVHTVGQYRKNTVMGVVQAMRPDLCPLFPTYRLDKPVSGVLLLARSSEVAGRMRVLLEERGCSKAYVARVQGVFPDTDAAGGPLVVDVPLAWDAKSNHAMPVPPGAAAAVEAAATGGPAMLPPVPGAPPLTPELVAGAKHAETHFRRLSVAPDGLTSVVQAVPKTGRTHQIRVHLQYLGHPIANDTQYGGSYGLPLFFRRGMRGPARPHVNGLRRRWAAEGGCGLGGPSGRDDTVVAPDGSLEPHGTAKNGVVGGDVLPSISSPTVDENGECAEPGLAGTHKRQRRCDKSLANSIGSSCGGSSKTRECLATTAEAAAIGPNGDAELVAASSERYLQLYTRPEFQVSGGCADPLCPHCPCLVPEGYPIDLEPLYLHAARYATAGGGGNNVSRGEPVRAGGEEQDDPGNSSNGEGWCFEAPLPDWAQPGFLAVPAGSRARLVSGVDVAPESSPAAESGAATDGTMGVAARG</sequence>
<name>A0ABQ5S560_9CHLO</name>
<accession>A0ABQ5S560</accession>
<gene>
    <name evidence="3" type="ORF">VaNZ11_008390</name>
</gene>
<dbReference type="Proteomes" id="UP001165090">
    <property type="component" value="Unassembled WGS sequence"/>
</dbReference>
<protein>
    <recommendedName>
        <fullName evidence="2">Pseudouridine synthase RsuA/RluA-like domain-containing protein</fullName>
    </recommendedName>
</protein>
<proteinExistence type="predicted"/>
<evidence type="ECO:0000313" key="3">
    <source>
        <dbReference type="EMBL" id="GLI65020.1"/>
    </source>
</evidence>
<dbReference type="Gene3D" id="3.30.2350.10">
    <property type="entry name" value="Pseudouridine synthase"/>
    <property type="match status" value="1"/>
</dbReference>
<reference evidence="3 4" key="1">
    <citation type="journal article" date="2023" name="IScience">
        <title>Expanded male sex-determining region conserved during the evolution of homothallism in the green alga Volvox.</title>
        <authorList>
            <person name="Yamamoto K."/>
            <person name="Matsuzaki R."/>
            <person name="Mahakham W."/>
            <person name="Heman W."/>
            <person name="Sekimoto H."/>
            <person name="Kawachi M."/>
            <person name="Minakuchi Y."/>
            <person name="Toyoda A."/>
            <person name="Nozaki H."/>
        </authorList>
    </citation>
    <scope>NUCLEOTIDE SEQUENCE [LARGE SCALE GENOMIC DNA]</scope>
    <source>
        <strain evidence="3 4">NIES-4468</strain>
    </source>
</reference>
<dbReference type="SUPFAM" id="SSF55120">
    <property type="entry name" value="Pseudouridine synthase"/>
    <property type="match status" value="1"/>
</dbReference>
<dbReference type="PANTHER" id="PTHR21600:SF40">
    <property type="entry name" value="PSEUDOURIDYLATE SYNTHASE RPUSD2"/>
    <property type="match status" value="1"/>
</dbReference>
<feature type="region of interest" description="Disordered" evidence="1">
    <location>
        <begin position="245"/>
        <end position="266"/>
    </location>
</feature>
<feature type="compositionally biased region" description="Gly residues" evidence="1">
    <location>
        <begin position="245"/>
        <end position="265"/>
    </location>
</feature>
<feature type="compositionally biased region" description="Low complexity" evidence="1">
    <location>
        <begin position="760"/>
        <end position="771"/>
    </location>
</feature>
<feature type="region of interest" description="Disordered" evidence="1">
    <location>
        <begin position="696"/>
        <end position="729"/>
    </location>
</feature>
<dbReference type="InterPro" id="IPR020103">
    <property type="entry name" value="PsdUridine_synth_cat_dom_sf"/>
</dbReference>
<evidence type="ECO:0000259" key="2">
    <source>
        <dbReference type="Pfam" id="PF00849"/>
    </source>
</evidence>
<evidence type="ECO:0000313" key="4">
    <source>
        <dbReference type="Proteomes" id="UP001165090"/>
    </source>
</evidence>
<dbReference type="EMBL" id="BSDZ01000021">
    <property type="protein sequence ID" value="GLI65020.1"/>
    <property type="molecule type" value="Genomic_DNA"/>
</dbReference>